<proteinExistence type="predicted"/>
<keyword evidence="1" id="KW-1133">Transmembrane helix</keyword>
<evidence type="ECO:0000256" key="1">
    <source>
        <dbReference type="SAM" id="Phobius"/>
    </source>
</evidence>
<evidence type="ECO:0000313" key="3">
    <source>
        <dbReference type="Proteomes" id="UP000037035"/>
    </source>
</evidence>
<evidence type="ECO:0000313" key="2">
    <source>
        <dbReference type="EMBL" id="KNZ56312.1"/>
    </source>
</evidence>
<feature type="transmembrane region" description="Helical" evidence="1">
    <location>
        <begin position="19"/>
        <end position="36"/>
    </location>
</feature>
<dbReference type="Proteomes" id="UP000037035">
    <property type="component" value="Unassembled WGS sequence"/>
</dbReference>
<keyword evidence="1" id="KW-0472">Membrane</keyword>
<name>A0A0L6V703_9BASI</name>
<keyword evidence="3" id="KW-1185">Reference proteome</keyword>
<keyword evidence="1" id="KW-0812">Transmembrane</keyword>
<reference evidence="2 3" key="1">
    <citation type="submission" date="2015-08" db="EMBL/GenBank/DDBJ databases">
        <title>Next Generation Sequencing and Analysis of the Genome of Puccinia sorghi L Schw, the Causal Agent of Maize Common Rust.</title>
        <authorList>
            <person name="Rochi L."/>
            <person name="Burguener G."/>
            <person name="Darino M."/>
            <person name="Turjanski A."/>
            <person name="Kreff E."/>
            <person name="Dieguez M.J."/>
            <person name="Sacco F."/>
        </authorList>
    </citation>
    <scope>NUCLEOTIDE SEQUENCE [LARGE SCALE GENOMIC DNA]</scope>
    <source>
        <strain evidence="2 3">RO10H11247</strain>
    </source>
</reference>
<organism evidence="2 3">
    <name type="scientific">Puccinia sorghi</name>
    <dbReference type="NCBI Taxonomy" id="27349"/>
    <lineage>
        <taxon>Eukaryota</taxon>
        <taxon>Fungi</taxon>
        <taxon>Dikarya</taxon>
        <taxon>Basidiomycota</taxon>
        <taxon>Pucciniomycotina</taxon>
        <taxon>Pucciniomycetes</taxon>
        <taxon>Pucciniales</taxon>
        <taxon>Pucciniaceae</taxon>
        <taxon>Puccinia</taxon>
    </lineage>
</organism>
<accession>A0A0L6V703</accession>
<protein>
    <submittedName>
        <fullName evidence="2">Uncharacterized protein</fullName>
    </submittedName>
</protein>
<dbReference type="AlphaFoldDB" id="A0A0L6V703"/>
<dbReference type="VEuPathDB" id="FungiDB:VP01_2436g2"/>
<gene>
    <name evidence="2" type="ORF">VP01_2436g2</name>
</gene>
<comment type="caution">
    <text evidence="2">The sequence shown here is derived from an EMBL/GenBank/DDBJ whole genome shotgun (WGS) entry which is preliminary data.</text>
</comment>
<dbReference type="EMBL" id="LAVV01007321">
    <property type="protein sequence ID" value="KNZ56312.1"/>
    <property type="molecule type" value="Genomic_DNA"/>
</dbReference>
<sequence length="383" mass="43954">MHTIDCSFLLPILYWDRDALAFMSYISISFFFLFLYHRNQVLLLVPSYPSEAPYRSEQPSRPEVTKFSHCGARACGPPWRWQLFRALTSNFSLTSHRFFLFPLFIAVNHDCHSKFGHENSQTSNTAKKNLINYMQLTCNMLQPSFYSNSTSWLNHFWSMVGGTTEASWDFLHVNCRQHKIIINFHINIVCREPPILITINKVLCLMILCLNFEYHHYIGESTISYFLNKNKSYMLRQATGCSLPSCAKGFPLGKRELGFLTSLGIAAKFGKLCQMRISSLPVCGRNFKKPLSLDTTTALLALFHNIPGCKTTCLNRMSSFPNVLFFIKKFDVDISDNKHLCGLESSIYTGLKKLPCLILRVTCMVEKCMKERIVMVKVESVDC</sequence>